<feature type="compositionally biased region" description="Basic and acidic residues" evidence="1">
    <location>
        <begin position="778"/>
        <end position="787"/>
    </location>
</feature>
<dbReference type="InterPro" id="IPR014752">
    <property type="entry name" value="Arrestin-like_C"/>
</dbReference>
<feature type="compositionally biased region" description="Polar residues" evidence="1">
    <location>
        <begin position="624"/>
        <end position="636"/>
    </location>
</feature>
<feature type="region of interest" description="Disordered" evidence="1">
    <location>
        <begin position="652"/>
        <end position="696"/>
    </location>
</feature>
<feature type="region of interest" description="Disordered" evidence="1">
    <location>
        <begin position="545"/>
        <end position="577"/>
    </location>
</feature>
<feature type="compositionally biased region" description="Basic and acidic residues" evidence="1">
    <location>
        <begin position="978"/>
        <end position="994"/>
    </location>
</feature>
<dbReference type="STRING" id="68775.A0A5C3LMZ0"/>
<reference evidence="2 3" key="1">
    <citation type="journal article" date="2019" name="Nat. Ecol. Evol.">
        <title>Megaphylogeny resolves global patterns of mushroom evolution.</title>
        <authorList>
            <person name="Varga T."/>
            <person name="Krizsan K."/>
            <person name="Foldi C."/>
            <person name="Dima B."/>
            <person name="Sanchez-Garcia M."/>
            <person name="Sanchez-Ramirez S."/>
            <person name="Szollosi G.J."/>
            <person name="Szarkandi J.G."/>
            <person name="Papp V."/>
            <person name="Albert L."/>
            <person name="Andreopoulos W."/>
            <person name="Angelini C."/>
            <person name="Antonin V."/>
            <person name="Barry K.W."/>
            <person name="Bougher N.L."/>
            <person name="Buchanan P."/>
            <person name="Buyck B."/>
            <person name="Bense V."/>
            <person name="Catcheside P."/>
            <person name="Chovatia M."/>
            <person name="Cooper J."/>
            <person name="Damon W."/>
            <person name="Desjardin D."/>
            <person name="Finy P."/>
            <person name="Geml J."/>
            <person name="Haridas S."/>
            <person name="Hughes K."/>
            <person name="Justo A."/>
            <person name="Karasinski D."/>
            <person name="Kautmanova I."/>
            <person name="Kiss B."/>
            <person name="Kocsube S."/>
            <person name="Kotiranta H."/>
            <person name="LaButti K.M."/>
            <person name="Lechner B.E."/>
            <person name="Liimatainen K."/>
            <person name="Lipzen A."/>
            <person name="Lukacs Z."/>
            <person name="Mihaltcheva S."/>
            <person name="Morgado L.N."/>
            <person name="Niskanen T."/>
            <person name="Noordeloos M.E."/>
            <person name="Ohm R.A."/>
            <person name="Ortiz-Santana B."/>
            <person name="Ovrebo C."/>
            <person name="Racz N."/>
            <person name="Riley R."/>
            <person name="Savchenko A."/>
            <person name="Shiryaev A."/>
            <person name="Soop K."/>
            <person name="Spirin V."/>
            <person name="Szebenyi C."/>
            <person name="Tomsovsky M."/>
            <person name="Tulloss R.E."/>
            <person name="Uehling J."/>
            <person name="Grigoriev I.V."/>
            <person name="Vagvolgyi C."/>
            <person name="Papp T."/>
            <person name="Martin F.M."/>
            <person name="Miettinen O."/>
            <person name="Hibbett D.S."/>
            <person name="Nagy L.G."/>
        </authorList>
    </citation>
    <scope>NUCLEOTIDE SEQUENCE [LARGE SCALE GENOMIC DNA]</scope>
    <source>
        <strain evidence="2 3">CBS 166.37</strain>
    </source>
</reference>
<feature type="compositionally biased region" description="Polar residues" evidence="1">
    <location>
        <begin position="1232"/>
        <end position="1244"/>
    </location>
</feature>
<protein>
    <recommendedName>
        <fullName evidence="4">Arrestin-like N-terminal domain-containing protein</fullName>
    </recommendedName>
</protein>
<dbReference type="Proteomes" id="UP000308652">
    <property type="component" value="Unassembled WGS sequence"/>
</dbReference>
<feature type="region of interest" description="Disordered" evidence="1">
    <location>
        <begin position="750"/>
        <end position="870"/>
    </location>
</feature>
<feature type="compositionally biased region" description="Pro residues" evidence="1">
    <location>
        <begin position="661"/>
        <end position="679"/>
    </location>
</feature>
<sequence>MVLQAFPEPMNASPHHPKVKVTLLLADQTFVAGAHVSGKVEMECRADKGLGIGVMMVELFAIQELTSRDHAASTTFLHSRRLFQGPGLPPSNAVQAHPMPGDPQLPDGYYQARRGRSSFLFRIPVPSSSPASINFGSGQARVRYELRASVGVFWKGEKRLVVSKQPVEVVEAYQQDFERPEPEAVVVGENGKFWMQGKVVGGLVVAGESACIELQVKNHSSKKNTGLTLSLLRTLVLSKKSPAEKQPLQISDMLTTVPFRGPEYIIPPGAEGVASLVFDVPSHACGVRGGTYDGDESEARTSHALFEIKCIVEVKMSMGLTSKDIILDIPVTIAHPAALPALPEPDPYMSPPAAYPYPGMASPSAPYVNPYAYPPMMSPPMVSSPPIMPYVDQNHVWLPPPVTHTPQSYQYFPPMHDQQPYYATPPPVVPVYIPRPSSAGPSSHVEALVSGLPGNAAPQSLLPLEMSPQQPVEAVEGKGDRALRVSHHLRISSRYRSVSPQSHRFPMPNPLPIPNPLDSSPQSAMPAVRRTLPIPPPLAMENLSMSPSASQRDGVVHSPRPQLTPRHSFSVDPVTKHALPKSERVEELEKMAAEVVKLTKDLSADLPKPSPDVKPVDNPDVNKTLPSAPTTNSNGLLSLGAAERKRVDTYFDAPPSDGPSIPEPVPVPIPSEKTPPTPTLLPRHARADFLSPGNESGLDALERRLLAEVGTRKLDLVDKRRDVRSVLPIAIPQKSPEPLNDSAISSLTLADHEAEAERERERAARGREQDLDFDMEPEQDHDSDVKTHRAGKSSISGDDIDGLPHLRERGREKEKKSIRKKGRDGDKVRKNAKGRVAAWLGGIDPDIPPPEDVIPPSPSVVRAPDTTPGLHAFLDASRKEEPEDLVEEPTMAELIQADDKASEGASAAAPNPRSSGFMPIGTLNRDTFQRRPLARDMTVVEEAKKVAELWSSAAPDREKPSPRFALISTPASTPQSIRTDRRVSPPSSKPEKLDPITSHARNAWKLPNPSVKAAPSPNTKKLLQPSVHLPSFPPPRQDPEVKYDIRSARGGRGGKVAAVASIWASAASGEPRPNGPQKKSGESLVVKPVRVAGRFPSPTVMTSATAAKPVPWTAFTGESALKDRQVRATEVTEISSPPKNLKLATDNAPTALESPSVGKLTPATDTKPKDLRTYASAAAGSTPTKPARPVGKPPSSPTPTAAVAADPKYIELAGKRSKPIIKSTSVPAVISSSHATPMLSSTASLARPQPVTPRVDRPPRLPGGLSTPKQEAGATHSISTPLSPPKSTTGDLAFGQARLRDLIKKYQGQGT</sequence>
<feature type="compositionally biased region" description="Basic and acidic residues" evidence="1">
    <location>
        <begin position="802"/>
        <end position="815"/>
    </location>
</feature>
<feature type="compositionally biased region" description="Polar residues" evidence="1">
    <location>
        <begin position="1276"/>
        <end position="1290"/>
    </location>
</feature>
<organism evidence="2 3">
    <name type="scientific">Crucibulum laeve</name>
    <dbReference type="NCBI Taxonomy" id="68775"/>
    <lineage>
        <taxon>Eukaryota</taxon>
        <taxon>Fungi</taxon>
        <taxon>Dikarya</taxon>
        <taxon>Basidiomycota</taxon>
        <taxon>Agaricomycotina</taxon>
        <taxon>Agaricomycetes</taxon>
        <taxon>Agaricomycetidae</taxon>
        <taxon>Agaricales</taxon>
        <taxon>Agaricineae</taxon>
        <taxon>Nidulariaceae</taxon>
        <taxon>Crucibulum</taxon>
    </lineage>
</organism>
<dbReference type="Gene3D" id="2.60.40.640">
    <property type="match status" value="1"/>
</dbReference>
<dbReference type="OrthoDB" id="298939at2759"/>
<keyword evidence="3" id="KW-1185">Reference proteome</keyword>
<evidence type="ECO:0008006" key="4">
    <source>
        <dbReference type="Google" id="ProtNLM"/>
    </source>
</evidence>
<feature type="region of interest" description="Disordered" evidence="1">
    <location>
        <begin position="1117"/>
        <end position="1204"/>
    </location>
</feature>
<feature type="compositionally biased region" description="Pro residues" evidence="1">
    <location>
        <begin position="846"/>
        <end position="858"/>
    </location>
</feature>
<feature type="compositionally biased region" description="Basic and acidic residues" evidence="1">
    <location>
        <begin position="750"/>
        <end position="770"/>
    </location>
</feature>
<gene>
    <name evidence="2" type="ORF">BDQ12DRAFT_656689</name>
</gene>
<evidence type="ECO:0000313" key="3">
    <source>
        <dbReference type="Proteomes" id="UP000308652"/>
    </source>
</evidence>
<proteinExistence type="predicted"/>
<feature type="region of interest" description="Disordered" evidence="1">
    <location>
        <begin position="1232"/>
        <end position="1295"/>
    </location>
</feature>
<evidence type="ECO:0000256" key="1">
    <source>
        <dbReference type="SAM" id="MobiDB-lite"/>
    </source>
</evidence>
<feature type="region of interest" description="Disordered" evidence="1">
    <location>
        <begin position="951"/>
        <end position="1041"/>
    </location>
</feature>
<dbReference type="EMBL" id="ML213630">
    <property type="protein sequence ID" value="TFK34549.1"/>
    <property type="molecule type" value="Genomic_DNA"/>
</dbReference>
<accession>A0A5C3LMZ0</accession>
<name>A0A5C3LMZ0_9AGAR</name>
<feature type="region of interest" description="Disordered" evidence="1">
    <location>
        <begin position="898"/>
        <end position="923"/>
    </location>
</feature>
<evidence type="ECO:0000313" key="2">
    <source>
        <dbReference type="EMBL" id="TFK34549.1"/>
    </source>
</evidence>
<feature type="region of interest" description="Disordered" evidence="1">
    <location>
        <begin position="1065"/>
        <end position="1085"/>
    </location>
</feature>
<feature type="region of interest" description="Disordered" evidence="1">
    <location>
        <begin position="602"/>
        <end position="637"/>
    </location>
</feature>